<name>A0A432JK51_9GAMM</name>
<reference evidence="1" key="1">
    <citation type="submission" date="2018-12" db="EMBL/GenBank/DDBJ databases">
        <authorList>
            <person name="Jadhav K."/>
            <person name="Kushwaha B."/>
            <person name="Jadhav I."/>
        </authorList>
    </citation>
    <scope>NUCLEOTIDE SEQUENCE [LARGE SCALE GENOMIC DNA]</scope>
    <source>
        <strain evidence="1">SBS 10</strain>
    </source>
</reference>
<sequence length="128" mass="14334">MSHSIESMHRSESAHSAPWAKGTALALSPSVRRLDIWRCDIATMPPGVRGRGRSGTTYPQARGVRWREWCCWWSTRQRAGGGRAVRPNGVWRSAGRREPGHPVCHRGAFLCSGFRGAPRAWGSLMLRR</sequence>
<dbReference type="AlphaFoldDB" id="A0A432JK51"/>
<protein>
    <submittedName>
        <fullName evidence="1">Uncharacterized protein</fullName>
    </submittedName>
</protein>
<dbReference type="EMBL" id="RXHI01000005">
    <property type="protein sequence ID" value="RUA22972.1"/>
    <property type="molecule type" value="Genomic_DNA"/>
</dbReference>
<accession>A0A432JK51</accession>
<evidence type="ECO:0000313" key="1">
    <source>
        <dbReference type="EMBL" id="RUA22972.1"/>
    </source>
</evidence>
<organism evidence="1">
    <name type="scientific">Billgrantia gudaonensis</name>
    <dbReference type="NCBI Taxonomy" id="376427"/>
    <lineage>
        <taxon>Bacteria</taxon>
        <taxon>Pseudomonadati</taxon>
        <taxon>Pseudomonadota</taxon>
        <taxon>Gammaproteobacteria</taxon>
        <taxon>Oceanospirillales</taxon>
        <taxon>Halomonadaceae</taxon>
        <taxon>Billgrantia</taxon>
    </lineage>
</organism>
<comment type="caution">
    <text evidence="1">The sequence shown here is derived from an EMBL/GenBank/DDBJ whole genome shotgun (WGS) entry which is preliminary data.</text>
</comment>
<proteinExistence type="predicted"/>
<gene>
    <name evidence="1" type="ORF">DSL92_02110</name>
</gene>